<dbReference type="Gene3D" id="3.90.226.10">
    <property type="entry name" value="2-enoyl-CoA Hydratase, Chain A, domain 1"/>
    <property type="match status" value="1"/>
</dbReference>
<dbReference type="EMBL" id="AHNR02000041">
    <property type="protein sequence ID" value="EKR54730.1"/>
    <property type="molecule type" value="Genomic_DNA"/>
</dbReference>
<dbReference type="RefSeq" id="WP_000947682.1">
    <property type="nucleotide sequence ID" value="NZ_AHNR02000041.1"/>
</dbReference>
<name>A0A0E2D4B5_LEPIR</name>
<protein>
    <submittedName>
        <fullName evidence="1">Enoyl-CoA hydratase/isomerase family protein</fullName>
    </submittedName>
</protein>
<dbReference type="Proteomes" id="UP000001340">
    <property type="component" value="Unassembled WGS sequence"/>
</dbReference>
<dbReference type="CDD" id="cd06558">
    <property type="entry name" value="crotonase-like"/>
    <property type="match status" value="1"/>
</dbReference>
<dbReference type="AlphaFoldDB" id="A0A0E2D4B5"/>
<dbReference type="Pfam" id="PF00378">
    <property type="entry name" value="ECH_1"/>
    <property type="match status" value="1"/>
</dbReference>
<reference evidence="1 2" key="1">
    <citation type="submission" date="2012-10" db="EMBL/GenBank/DDBJ databases">
        <authorList>
            <person name="Harkins D.M."/>
            <person name="Durkin A.S."/>
            <person name="Brinkac L.M."/>
            <person name="Haft D.H."/>
            <person name="Selengut J.D."/>
            <person name="Sanka R."/>
            <person name="DePew J."/>
            <person name="Purushe J."/>
            <person name="Chanthongthip A."/>
            <person name="Lattana O."/>
            <person name="Phetsouvanh R."/>
            <person name="Newton P.N."/>
            <person name="Vinetz J.M."/>
            <person name="Sutton G.G."/>
            <person name="Nierman W.C."/>
            <person name="Fouts D.E."/>
        </authorList>
    </citation>
    <scope>NUCLEOTIDE SEQUENCE [LARGE SCALE GENOMIC DNA]</scope>
    <source>
        <strain evidence="1 2">UI 12758</strain>
    </source>
</reference>
<keyword evidence="1" id="KW-0413">Isomerase</keyword>
<comment type="caution">
    <text evidence="1">The sequence shown here is derived from an EMBL/GenBank/DDBJ whole genome shotgun (WGS) entry which is preliminary data.</text>
</comment>
<accession>A0A0E2D4B5</accession>
<dbReference type="PANTHER" id="PTHR11941:SF54">
    <property type="entry name" value="ENOYL-COA HYDRATASE, MITOCHONDRIAL"/>
    <property type="match status" value="1"/>
</dbReference>
<dbReference type="SUPFAM" id="SSF52096">
    <property type="entry name" value="ClpP/crotonase"/>
    <property type="match status" value="1"/>
</dbReference>
<dbReference type="InterPro" id="IPR001753">
    <property type="entry name" value="Enoyl-CoA_hydra/iso"/>
</dbReference>
<dbReference type="InterPro" id="IPR029045">
    <property type="entry name" value="ClpP/crotonase-like_dom_sf"/>
</dbReference>
<dbReference type="GO" id="GO:0006635">
    <property type="term" value="P:fatty acid beta-oxidation"/>
    <property type="evidence" value="ECO:0007669"/>
    <property type="project" value="TreeGrafter"/>
</dbReference>
<dbReference type="PANTHER" id="PTHR11941">
    <property type="entry name" value="ENOYL-COA HYDRATASE-RELATED"/>
    <property type="match status" value="1"/>
</dbReference>
<gene>
    <name evidence="1" type="ORF">LEP1GSC105_1557</name>
</gene>
<evidence type="ECO:0000313" key="1">
    <source>
        <dbReference type="EMBL" id="EKR54730.1"/>
    </source>
</evidence>
<dbReference type="GO" id="GO:0016853">
    <property type="term" value="F:isomerase activity"/>
    <property type="evidence" value="ECO:0007669"/>
    <property type="project" value="UniProtKB-KW"/>
</dbReference>
<organism evidence="1 2">
    <name type="scientific">Leptospira interrogans str. UI 12758</name>
    <dbReference type="NCBI Taxonomy" id="1049938"/>
    <lineage>
        <taxon>Bacteria</taxon>
        <taxon>Pseudomonadati</taxon>
        <taxon>Spirochaetota</taxon>
        <taxon>Spirochaetia</taxon>
        <taxon>Leptospirales</taxon>
        <taxon>Leptospiraceae</taxon>
        <taxon>Leptospira</taxon>
    </lineage>
</organism>
<sequence>MLSEIKNDHILELYIETNEVNSLNVEFFKTFSAKLDLIAKDQSIKSVILTSKNEKFFSNGFNPEIFVDKSSEEIKNVMRIALETASKYLFLDRPVVCAMNGHSMGLGAVFAIFSDYRIMVEKKGRLGFPESQIGINFPAVAGFMLKEVVGITKARDLLYSGKALKAEEALEIGLIDEVASSSDDLITRARKYCDQFKNMAIGSVVGIKVSLRDPVRIFAEHNAERDVELISKAIFSKNGQEGMKSILEKRRPVFQ</sequence>
<proteinExistence type="predicted"/>
<evidence type="ECO:0000313" key="2">
    <source>
        <dbReference type="Proteomes" id="UP000001340"/>
    </source>
</evidence>